<evidence type="ECO:0000313" key="2">
    <source>
        <dbReference type="Proteomes" id="UP001328107"/>
    </source>
</evidence>
<organism evidence="1 2">
    <name type="scientific">Pristionchus mayeri</name>
    <dbReference type="NCBI Taxonomy" id="1317129"/>
    <lineage>
        <taxon>Eukaryota</taxon>
        <taxon>Metazoa</taxon>
        <taxon>Ecdysozoa</taxon>
        <taxon>Nematoda</taxon>
        <taxon>Chromadorea</taxon>
        <taxon>Rhabditida</taxon>
        <taxon>Rhabditina</taxon>
        <taxon>Diplogasteromorpha</taxon>
        <taxon>Diplogasteroidea</taxon>
        <taxon>Neodiplogasteridae</taxon>
        <taxon>Pristionchus</taxon>
    </lineage>
</organism>
<name>A0AAN5IBV9_9BILA</name>
<reference evidence="2" key="1">
    <citation type="submission" date="2022-10" db="EMBL/GenBank/DDBJ databases">
        <title>Genome assembly of Pristionchus species.</title>
        <authorList>
            <person name="Yoshida K."/>
            <person name="Sommer R.J."/>
        </authorList>
    </citation>
    <scope>NUCLEOTIDE SEQUENCE [LARGE SCALE GENOMIC DNA]</scope>
    <source>
        <strain evidence="2">RS5460</strain>
    </source>
</reference>
<gene>
    <name evidence="1" type="ORF">PMAYCL1PPCAC_27256</name>
</gene>
<dbReference type="EMBL" id="BTRK01000006">
    <property type="protein sequence ID" value="GMR57061.1"/>
    <property type="molecule type" value="Genomic_DNA"/>
</dbReference>
<comment type="caution">
    <text evidence="1">The sequence shown here is derived from an EMBL/GenBank/DDBJ whole genome shotgun (WGS) entry which is preliminary data.</text>
</comment>
<keyword evidence="2" id="KW-1185">Reference proteome</keyword>
<accession>A0AAN5IBV9</accession>
<protein>
    <submittedName>
        <fullName evidence="1">Uncharacterized protein</fullName>
    </submittedName>
</protein>
<dbReference type="Proteomes" id="UP001328107">
    <property type="component" value="Unassembled WGS sequence"/>
</dbReference>
<dbReference type="AlphaFoldDB" id="A0AAN5IBV9"/>
<proteinExistence type="predicted"/>
<evidence type="ECO:0000313" key="1">
    <source>
        <dbReference type="EMBL" id="GMR57061.1"/>
    </source>
</evidence>
<sequence length="133" mass="14744">MYSTTRKVICGCSLSDQNAIRDSVKLTLPKCINRIKSVFIENVNVSSLNLIRGCLKSIHIDKLTIAIKKDDLEFEYINNDAAELNALHYHSYRLWPLEPLLPLGQPSKDLLMCSAVTAGAIGLVVVANKLFGK</sequence>